<name>A0A428SA72_9HYPO</name>
<dbReference type="Proteomes" id="UP000287144">
    <property type="component" value="Unassembled WGS sequence"/>
</dbReference>
<comment type="caution">
    <text evidence="2">The sequence shown here is derived from an EMBL/GenBank/DDBJ whole genome shotgun (WGS) entry which is preliminary data.</text>
</comment>
<feature type="compositionally biased region" description="Low complexity" evidence="1">
    <location>
        <begin position="1"/>
        <end position="16"/>
    </location>
</feature>
<organism evidence="2 3">
    <name type="scientific">Fusarium oligoseptatum</name>
    <dbReference type="NCBI Taxonomy" id="2604345"/>
    <lineage>
        <taxon>Eukaryota</taxon>
        <taxon>Fungi</taxon>
        <taxon>Dikarya</taxon>
        <taxon>Ascomycota</taxon>
        <taxon>Pezizomycotina</taxon>
        <taxon>Sordariomycetes</taxon>
        <taxon>Hypocreomycetidae</taxon>
        <taxon>Hypocreales</taxon>
        <taxon>Nectriaceae</taxon>
        <taxon>Fusarium</taxon>
        <taxon>Fusarium solani species complex</taxon>
    </lineage>
</organism>
<keyword evidence="3" id="KW-1185">Reference proteome</keyword>
<sequence length="133" mass="14948">MSDSSVSEMSDSSVSETSDHSDTNISWEDVDEDIRELQTSSLPLSVVNGTGEVLDGPVECPYLWLRDCAGSGASDQYVYLPEEAIVEPQSHRFFEVYVIKLPWLALNAILGQIWNANLDNKPTFQRVIQFYLE</sequence>
<proteinExistence type="predicted"/>
<dbReference type="EMBL" id="NKCK01000293">
    <property type="protein sequence ID" value="RSL86670.1"/>
    <property type="molecule type" value="Genomic_DNA"/>
</dbReference>
<evidence type="ECO:0000313" key="2">
    <source>
        <dbReference type="EMBL" id="RSL86670.1"/>
    </source>
</evidence>
<feature type="region of interest" description="Disordered" evidence="1">
    <location>
        <begin position="1"/>
        <end position="28"/>
    </location>
</feature>
<reference evidence="2 3" key="1">
    <citation type="submission" date="2017-06" db="EMBL/GenBank/DDBJ databases">
        <title>Comparative genomic analysis of Ambrosia Fusariam Clade fungi.</title>
        <authorList>
            <person name="Stajich J.E."/>
            <person name="Carrillo J."/>
            <person name="Kijimoto T."/>
            <person name="Eskalen A."/>
            <person name="O'Donnell K."/>
            <person name="Kasson M."/>
        </authorList>
    </citation>
    <scope>NUCLEOTIDE SEQUENCE [LARGE SCALE GENOMIC DNA]</scope>
    <source>
        <strain evidence="2 3">NRRL62579</strain>
    </source>
</reference>
<protein>
    <submittedName>
        <fullName evidence="2">Uncharacterized protein</fullName>
    </submittedName>
</protein>
<accession>A0A428SA72</accession>
<dbReference type="AlphaFoldDB" id="A0A428SA72"/>
<gene>
    <name evidence="2" type="ORF">CEP52_015747</name>
</gene>
<evidence type="ECO:0000256" key="1">
    <source>
        <dbReference type="SAM" id="MobiDB-lite"/>
    </source>
</evidence>
<evidence type="ECO:0000313" key="3">
    <source>
        <dbReference type="Proteomes" id="UP000287144"/>
    </source>
</evidence>